<dbReference type="PANTHER" id="PTHR34296:SF2">
    <property type="entry name" value="ABC TRANSPORTER GUANOSINE-BINDING PROTEIN NUPN"/>
    <property type="match status" value="1"/>
</dbReference>
<evidence type="ECO:0000256" key="4">
    <source>
        <dbReference type="ARBA" id="ARBA00022729"/>
    </source>
</evidence>
<dbReference type="KEGG" id="blr:BRLA_c041200"/>
<dbReference type="AlphaFoldDB" id="A0A075R713"/>
<name>A0A075R713_BRELA</name>
<dbReference type="SUPFAM" id="SSF53822">
    <property type="entry name" value="Periplasmic binding protein-like I"/>
    <property type="match status" value="1"/>
</dbReference>
<reference evidence="9 10" key="1">
    <citation type="journal article" date="2011" name="J. Bacteriol.">
        <title>Genome sequence of Brevibacillus laterosporus LMG 15441, a pathogen of invertebrates.</title>
        <authorList>
            <person name="Djukic M."/>
            <person name="Poehlein A."/>
            <person name="Thurmer A."/>
            <person name="Daniel R."/>
        </authorList>
    </citation>
    <scope>NUCLEOTIDE SEQUENCE [LARGE SCALE GENOMIC DNA]</scope>
    <source>
        <strain evidence="9 10">LMG 15441</strain>
    </source>
</reference>
<keyword evidence="5" id="KW-0472">Membrane</keyword>
<dbReference type="HOGENOM" id="CLU_038813_0_0_9"/>
<evidence type="ECO:0000313" key="9">
    <source>
        <dbReference type="EMBL" id="AIG28397.1"/>
    </source>
</evidence>
<gene>
    <name evidence="9" type="primary">tmpC_2</name>
    <name evidence="9" type="ORF">BRLA_c041200</name>
</gene>
<evidence type="ECO:0000256" key="5">
    <source>
        <dbReference type="ARBA" id="ARBA00023136"/>
    </source>
</evidence>
<dbReference type="GO" id="GO:0005886">
    <property type="term" value="C:plasma membrane"/>
    <property type="evidence" value="ECO:0007669"/>
    <property type="project" value="UniProtKB-SubCell"/>
</dbReference>
<comment type="similarity">
    <text evidence="2">Belongs to the BMP lipoprotein family.</text>
</comment>
<feature type="signal peptide" evidence="7">
    <location>
        <begin position="1"/>
        <end position="20"/>
    </location>
</feature>
<dbReference type="STRING" id="1042163.BRLA_c041200"/>
<evidence type="ECO:0000256" key="3">
    <source>
        <dbReference type="ARBA" id="ARBA00022475"/>
    </source>
</evidence>
<dbReference type="EMBL" id="CP007806">
    <property type="protein sequence ID" value="AIG28397.1"/>
    <property type="molecule type" value="Genomic_DNA"/>
</dbReference>
<organism evidence="9 10">
    <name type="scientific">Brevibacillus laterosporus LMG 15441</name>
    <dbReference type="NCBI Taxonomy" id="1042163"/>
    <lineage>
        <taxon>Bacteria</taxon>
        <taxon>Bacillati</taxon>
        <taxon>Bacillota</taxon>
        <taxon>Bacilli</taxon>
        <taxon>Bacillales</taxon>
        <taxon>Paenibacillaceae</taxon>
        <taxon>Brevibacillus</taxon>
    </lineage>
</organism>
<proteinExistence type="inferred from homology"/>
<evidence type="ECO:0000256" key="7">
    <source>
        <dbReference type="SAM" id="SignalP"/>
    </source>
</evidence>
<evidence type="ECO:0000313" key="10">
    <source>
        <dbReference type="Proteomes" id="UP000005850"/>
    </source>
</evidence>
<evidence type="ECO:0000256" key="2">
    <source>
        <dbReference type="ARBA" id="ARBA00008610"/>
    </source>
</evidence>
<comment type="subcellular location">
    <subcellularLocation>
        <location evidence="1">Cell membrane</location>
        <topology evidence="1">Lipid-anchor</topology>
    </subcellularLocation>
</comment>
<dbReference type="RefSeq" id="WP_003334604.1">
    <property type="nucleotide sequence ID" value="NZ_CP007806.1"/>
</dbReference>
<dbReference type="Pfam" id="PF02608">
    <property type="entry name" value="Bmp"/>
    <property type="match status" value="1"/>
</dbReference>
<keyword evidence="10" id="KW-1185">Reference proteome</keyword>
<dbReference type="Gene3D" id="3.40.50.2300">
    <property type="match status" value="2"/>
</dbReference>
<accession>A0A075R713</accession>
<dbReference type="PROSITE" id="PS51257">
    <property type="entry name" value="PROKAR_LIPOPROTEIN"/>
    <property type="match status" value="1"/>
</dbReference>
<evidence type="ECO:0000256" key="1">
    <source>
        <dbReference type="ARBA" id="ARBA00004193"/>
    </source>
</evidence>
<dbReference type="CDD" id="cd06354">
    <property type="entry name" value="PBP1_PrnA-like"/>
    <property type="match status" value="1"/>
</dbReference>
<feature type="domain" description="ABC transporter substrate-binding protein PnrA-like" evidence="8">
    <location>
        <begin position="41"/>
        <end position="340"/>
    </location>
</feature>
<dbReference type="eggNOG" id="COG1744">
    <property type="taxonomic scope" value="Bacteria"/>
</dbReference>
<feature type="chain" id="PRO_5039538225" evidence="7">
    <location>
        <begin position="21"/>
        <end position="341"/>
    </location>
</feature>
<keyword evidence="6" id="KW-0449">Lipoprotein</keyword>
<evidence type="ECO:0000259" key="8">
    <source>
        <dbReference type="Pfam" id="PF02608"/>
    </source>
</evidence>
<evidence type="ECO:0000256" key="6">
    <source>
        <dbReference type="ARBA" id="ARBA00023288"/>
    </source>
</evidence>
<keyword evidence="4 7" id="KW-0732">Signal</keyword>
<dbReference type="InterPro" id="IPR003760">
    <property type="entry name" value="PnrA-like"/>
</dbReference>
<dbReference type="Proteomes" id="UP000005850">
    <property type="component" value="Chromosome"/>
</dbReference>
<dbReference type="PANTHER" id="PTHR34296">
    <property type="entry name" value="TRANSCRIPTIONAL ACTIVATOR PROTEIN MED"/>
    <property type="match status" value="1"/>
</dbReference>
<keyword evidence="9" id="KW-0675">Receptor</keyword>
<keyword evidence="3" id="KW-1003">Cell membrane</keyword>
<sequence>MKKLYSILGASLLTFSLALSGCGTKAPETGNASGEAKKHIKVGMVTATGTVNDNSFNQMTWESLQKFGKDTGAETQYLQSASDSDIIPNLNQFIKEKWDLTFGVGFLMSEHVQKVAKENPEAKIAIIDSVVDAPNVTSIVFKEHEGAYLAGVAAALSSKTGKIGFLGGIEMPVIKRFEAGFTAGAKAAKPDITIVPLYTGAFDKPDLGKSTASSMFNRGVDIVFHAASSTGDGLFNEAKDRRAKGENVWVIGVDMDQSKVFGEDITMTSMIKRVDEAAYRVSTDLLNGKFEGGKSVSLGLKENGVGLAESTKKNISEDVWKKIEEFKQKIISGEITVPDKM</sequence>
<dbReference type="InterPro" id="IPR028082">
    <property type="entry name" value="Peripla_BP_I"/>
</dbReference>
<protein>
    <submittedName>
        <fullName evidence="9">Purine nucleoside receptor A</fullName>
    </submittedName>
</protein>
<dbReference type="InterPro" id="IPR050957">
    <property type="entry name" value="BMP_lipoprotein"/>
</dbReference>